<gene>
    <name evidence="1" type="ORF">HPB47_006481</name>
</gene>
<evidence type="ECO:0000313" key="1">
    <source>
        <dbReference type="EMBL" id="KAG0416346.1"/>
    </source>
</evidence>
<protein>
    <submittedName>
        <fullName evidence="1">Uncharacterized protein</fullName>
    </submittedName>
</protein>
<accession>A0AC60PB32</accession>
<comment type="caution">
    <text evidence="1">The sequence shown here is derived from an EMBL/GenBank/DDBJ whole genome shotgun (WGS) entry which is preliminary data.</text>
</comment>
<organism evidence="1 2">
    <name type="scientific">Ixodes persulcatus</name>
    <name type="common">Taiga tick</name>
    <dbReference type="NCBI Taxonomy" id="34615"/>
    <lineage>
        <taxon>Eukaryota</taxon>
        <taxon>Metazoa</taxon>
        <taxon>Ecdysozoa</taxon>
        <taxon>Arthropoda</taxon>
        <taxon>Chelicerata</taxon>
        <taxon>Arachnida</taxon>
        <taxon>Acari</taxon>
        <taxon>Parasitiformes</taxon>
        <taxon>Ixodida</taxon>
        <taxon>Ixodoidea</taxon>
        <taxon>Ixodidae</taxon>
        <taxon>Ixodinae</taxon>
        <taxon>Ixodes</taxon>
    </lineage>
</organism>
<proteinExistence type="predicted"/>
<reference evidence="1 2" key="1">
    <citation type="journal article" date="2020" name="Cell">
        <title>Large-Scale Comparative Analyses of Tick Genomes Elucidate Their Genetic Diversity and Vector Capacities.</title>
        <authorList>
            <consortium name="Tick Genome and Microbiome Consortium (TIGMIC)"/>
            <person name="Jia N."/>
            <person name="Wang J."/>
            <person name="Shi W."/>
            <person name="Du L."/>
            <person name="Sun Y."/>
            <person name="Zhan W."/>
            <person name="Jiang J.F."/>
            <person name="Wang Q."/>
            <person name="Zhang B."/>
            <person name="Ji P."/>
            <person name="Bell-Sakyi L."/>
            <person name="Cui X.M."/>
            <person name="Yuan T.T."/>
            <person name="Jiang B.G."/>
            <person name="Yang W.F."/>
            <person name="Lam T.T."/>
            <person name="Chang Q.C."/>
            <person name="Ding S.J."/>
            <person name="Wang X.J."/>
            <person name="Zhu J.G."/>
            <person name="Ruan X.D."/>
            <person name="Zhao L."/>
            <person name="Wei J.T."/>
            <person name="Ye R.Z."/>
            <person name="Que T.C."/>
            <person name="Du C.H."/>
            <person name="Zhou Y.H."/>
            <person name="Cheng J.X."/>
            <person name="Dai P.F."/>
            <person name="Guo W.B."/>
            <person name="Han X.H."/>
            <person name="Huang E.J."/>
            <person name="Li L.F."/>
            <person name="Wei W."/>
            <person name="Gao Y.C."/>
            <person name="Liu J.Z."/>
            <person name="Shao H.Z."/>
            <person name="Wang X."/>
            <person name="Wang C.C."/>
            <person name="Yang T.C."/>
            <person name="Huo Q.B."/>
            <person name="Li W."/>
            <person name="Chen H.Y."/>
            <person name="Chen S.E."/>
            <person name="Zhou L.G."/>
            <person name="Ni X.B."/>
            <person name="Tian J.H."/>
            <person name="Sheng Y."/>
            <person name="Liu T."/>
            <person name="Pan Y.S."/>
            <person name="Xia L.Y."/>
            <person name="Li J."/>
            <person name="Zhao F."/>
            <person name="Cao W.C."/>
        </authorList>
    </citation>
    <scope>NUCLEOTIDE SEQUENCE [LARGE SCALE GENOMIC DNA]</scope>
    <source>
        <strain evidence="1">Iper-2018</strain>
    </source>
</reference>
<evidence type="ECO:0000313" key="2">
    <source>
        <dbReference type="Proteomes" id="UP000805193"/>
    </source>
</evidence>
<sequence length="110" mass="11777">MARPWRSAGAPVAGGRVGASRWLWGGDCDAGSTTWMEDDEGGGDVLLALEAEGLARQGTSRGARRGVEPPRRDHRLAESRYATAELQPATIPTHPLGWVDSLSGGDRDFY</sequence>
<name>A0AC60PB32_IXOPE</name>
<keyword evidence="2" id="KW-1185">Reference proteome</keyword>
<dbReference type="Proteomes" id="UP000805193">
    <property type="component" value="Unassembled WGS sequence"/>
</dbReference>
<dbReference type="EMBL" id="JABSTQ010010962">
    <property type="protein sequence ID" value="KAG0416346.1"/>
    <property type="molecule type" value="Genomic_DNA"/>
</dbReference>